<dbReference type="PANTHER" id="PTHR35936">
    <property type="entry name" value="MEMBRANE-BOUND LYTIC MUREIN TRANSGLYCOSYLASE F"/>
    <property type="match status" value="1"/>
</dbReference>
<name>A0ABW0QEP2_9BURK</name>
<sequence>MNIFQKIRAALQCAAVCATTLAVSLGAATHAGATSVDDIVKRGTVKIGVLSGVPIYGTVDDKGNPAGYDIDVARVLATYLGVKAELVPLTPPARIPALQAGKIDFLVATLAATPERAKAVMFTAPYSAFQMVIFSAKNTALDKLADLNGKRIGVNRGSSQETALVRANIPGLQIIRYQDDATVVQALIAHQIDAAAIPDGVAKDVLKQQADAGLAIKFTFFHQPNAMAVRLDDPEMRDWLNKSIVKMTASGELNKVSLKWTGNPLPDLSKP</sequence>
<dbReference type="Proteomes" id="UP001596084">
    <property type="component" value="Unassembled WGS sequence"/>
</dbReference>
<reference evidence="5" key="1">
    <citation type="journal article" date="2019" name="Int. J. Syst. Evol. Microbiol.">
        <title>The Global Catalogue of Microorganisms (GCM) 10K type strain sequencing project: providing services to taxonomists for standard genome sequencing and annotation.</title>
        <authorList>
            <consortium name="The Broad Institute Genomics Platform"/>
            <consortium name="The Broad Institute Genome Sequencing Center for Infectious Disease"/>
            <person name="Wu L."/>
            <person name="Ma J."/>
        </authorList>
    </citation>
    <scope>NUCLEOTIDE SEQUENCE [LARGE SCALE GENOMIC DNA]</scope>
    <source>
        <strain evidence="5">CGMCC 4.7277</strain>
    </source>
</reference>
<keyword evidence="5" id="KW-1185">Reference proteome</keyword>
<dbReference type="RefSeq" id="WP_068832409.1">
    <property type="nucleotide sequence ID" value="NZ_JBHSMX010000024.1"/>
</dbReference>
<dbReference type="Gene3D" id="3.40.190.10">
    <property type="entry name" value="Periplasmic binding protein-like II"/>
    <property type="match status" value="2"/>
</dbReference>
<dbReference type="InterPro" id="IPR001638">
    <property type="entry name" value="Solute-binding_3/MltF_N"/>
</dbReference>
<gene>
    <name evidence="4" type="ORF">ACFPP7_15920</name>
</gene>
<evidence type="ECO:0000313" key="5">
    <source>
        <dbReference type="Proteomes" id="UP001596084"/>
    </source>
</evidence>
<proteinExistence type="predicted"/>
<organism evidence="4 5">
    <name type="scientific">Polaromonas jejuensis</name>
    <dbReference type="NCBI Taxonomy" id="457502"/>
    <lineage>
        <taxon>Bacteria</taxon>
        <taxon>Pseudomonadati</taxon>
        <taxon>Pseudomonadota</taxon>
        <taxon>Betaproteobacteria</taxon>
        <taxon>Burkholderiales</taxon>
        <taxon>Comamonadaceae</taxon>
        <taxon>Polaromonas</taxon>
    </lineage>
</organism>
<comment type="caution">
    <text evidence="4">The sequence shown here is derived from an EMBL/GenBank/DDBJ whole genome shotgun (WGS) entry which is preliminary data.</text>
</comment>
<dbReference type="SUPFAM" id="SSF53850">
    <property type="entry name" value="Periplasmic binding protein-like II"/>
    <property type="match status" value="1"/>
</dbReference>
<keyword evidence="1 2" id="KW-0732">Signal</keyword>
<feature type="chain" id="PRO_5045456997" evidence="2">
    <location>
        <begin position="34"/>
        <end position="271"/>
    </location>
</feature>
<accession>A0ABW0QEP2</accession>
<protein>
    <submittedName>
        <fullName evidence="4">Transporter substrate-binding domain-containing protein</fullName>
    </submittedName>
</protein>
<feature type="domain" description="Solute-binding protein family 3/N-terminal" evidence="3">
    <location>
        <begin position="44"/>
        <end position="264"/>
    </location>
</feature>
<evidence type="ECO:0000313" key="4">
    <source>
        <dbReference type="EMBL" id="MFC5522387.1"/>
    </source>
</evidence>
<evidence type="ECO:0000256" key="1">
    <source>
        <dbReference type="ARBA" id="ARBA00022729"/>
    </source>
</evidence>
<dbReference type="PANTHER" id="PTHR35936:SF17">
    <property type="entry name" value="ARGININE-BINDING EXTRACELLULAR PROTEIN ARTP"/>
    <property type="match status" value="1"/>
</dbReference>
<dbReference type="EMBL" id="JBHSMX010000024">
    <property type="protein sequence ID" value="MFC5522387.1"/>
    <property type="molecule type" value="Genomic_DNA"/>
</dbReference>
<feature type="signal peptide" evidence="2">
    <location>
        <begin position="1"/>
        <end position="33"/>
    </location>
</feature>
<dbReference type="SMART" id="SM00062">
    <property type="entry name" value="PBPb"/>
    <property type="match status" value="1"/>
</dbReference>
<dbReference type="Pfam" id="PF00497">
    <property type="entry name" value="SBP_bac_3"/>
    <property type="match status" value="1"/>
</dbReference>
<evidence type="ECO:0000256" key="2">
    <source>
        <dbReference type="SAM" id="SignalP"/>
    </source>
</evidence>
<evidence type="ECO:0000259" key="3">
    <source>
        <dbReference type="SMART" id="SM00062"/>
    </source>
</evidence>